<comment type="caution">
    <text evidence="2">The sequence shown here is derived from an EMBL/GenBank/DDBJ whole genome shotgun (WGS) entry which is preliminary data.</text>
</comment>
<keyword evidence="1" id="KW-1133">Transmembrane helix</keyword>
<reference evidence="2 3" key="1">
    <citation type="submission" date="2014-08" db="EMBL/GenBank/DDBJ databases">
        <title>Porphyromonas gingivicanis strain:COT-022_OH1391 Genome sequencing.</title>
        <authorList>
            <person name="Wallis C."/>
            <person name="Deusch O."/>
            <person name="O'Flynn C."/>
            <person name="Davis I."/>
            <person name="Jospin G."/>
            <person name="Darling A.E."/>
            <person name="Coil D.A."/>
            <person name="Alexiev A."/>
            <person name="Horsfall A."/>
            <person name="Kirkwood N."/>
            <person name="Harris S."/>
            <person name="Eisen J.A."/>
        </authorList>
    </citation>
    <scope>NUCLEOTIDE SEQUENCE [LARGE SCALE GENOMIC DNA]</scope>
    <source>
        <strain evidence="3">COT-022 OH1391</strain>
    </source>
</reference>
<proteinExistence type="predicted"/>
<evidence type="ECO:0000256" key="1">
    <source>
        <dbReference type="SAM" id="Phobius"/>
    </source>
</evidence>
<feature type="transmembrane region" description="Helical" evidence="1">
    <location>
        <begin position="20"/>
        <end position="42"/>
    </location>
</feature>
<dbReference type="EMBL" id="JQZW01000002">
    <property type="protein sequence ID" value="KGN99058.1"/>
    <property type="molecule type" value="Genomic_DNA"/>
</dbReference>
<sequence>MKQPLSPRLLPLWTKLYNIFFARIVCLEIFIFALFISSNPLVCGDFEDKRNMYFKLAQKTKTDL</sequence>
<keyword evidence="3" id="KW-1185">Reference proteome</keyword>
<evidence type="ECO:0000313" key="3">
    <source>
        <dbReference type="Proteomes" id="UP000030134"/>
    </source>
</evidence>
<dbReference type="Proteomes" id="UP000030134">
    <property type="component" value="Unassembled WGS sequence"/>
</dbReference>
<keyword evidence="1" id="KW-0812">Transmembrane</keyword>
<organism evidence="2 3">
    <name type="scientific">Porphyromonas gingivicanis</name>
    <dbReference type="NCBI Taxonomy" id="266762"/>
    <lineage>
        <taxon>Bacteria</taxon>
        <taxon>Pseudomonadati</taxon>
        <taxon>Bacteroidota</taxon>
        <taxon>Bacteroidia</taxon>
        <taxon>Bacteroidales</taxon>
        <taxon>Porphyromonadaceae</taxon>
        <taxon>Porphyromonas</taxon>
    </lineage>
</organism>
<name>A0A0A2G705_9PORP</name>
<gene>
    <name evidence="2" type="ORF">HQ36_00895</name>
</gene>
<evidence type="ECO:0000313" key="2">
    <source>
        <dbReference type="EMBL" id="KGN99058.1"/>
    </source>
</evidence>
<keyword evidence="1" id="KW-0472">Membrane</keyword>
<dbReference type="STRING" id="266762.HQ36_00895"/>
<accession>A0A0A2G705</accession>
<protein>
    <submittedName>
        <fullName evidence="2">Uncharacterized protein</fullName>
    </submittedName>
</protein>
<dbReference type="AlphaFoldDB" id="A0A0A2G705"/>